<comment type="subcellular location">
    <subcellularLocation>
        <location evidence="6">Membrane</location>
        <topology evidence="6">Single-pass type II membrane protein</topology>
    </subcellularLocation>
</comment>
<evidence type="ECO:0000313" key="8">
    <source>
        <dbReference type="EMBL" id="MDT9600781.1"/>
    </source>
</evidence>
<evidence type="ECO:0000256" key="1">
    <source>
        <dbReference type="ARBA" id="ARBA00000677"/>
    </source>
</evidence>
<reference evidence="8 9" key="1">
    <citation type="submission" date="2023-05" db="EMBL/GenBank/DDBJ databases">
        <authorList>
            <person name="Guo Y."/>
        </authorList>
    </citation>
    <scope>NUCLEOTIDE SEQUENCE [LARGE SCALE GENOMIC DNA]</scope>
    <source>
        <strain evidence="8 9">GR2756</strain>
    </source>
</reference>
<gene>
    <name evidence="8" type="primary">lepB</name>
    <name evidence="8" type="ORF">RQX22_17600</name>
</gene>
<keyword evidence="6" id="KW-1133">Transmembrane helix</keyword>
<dbReference type="NCBIfam" id="TIGR02227">
    <property type="entry name" value="sigpep_I_bact"/>
    <property type="match status" value="1"/>
</dbReference>
<sequence>MEASDQAEPKPVKKVQKSGGLAETTRFLLFLFLFAIILRSFIVAPFMIPSGSMLPRMMIGDYLFVAKWPYGFSRYSIPFGLASFDGRILANEPERGDIVIFQYPGRRDEDYVKRLIGLPGDTVQVRGGQIVLNGEAVPRVRIADYLMPLTANSPCRYVEPEAERPAVMADGRTYCAYRRYRETLPSGRSYQVLDQYSGSGDDTPVFVVPEGHYFMMGDNRDDSLDSRFSQDAGGVGFLPADHLVGRALITFFSTDGSAAWLKPWTWLTAARWDRIGETY</sequence>
<dbReference type="GO" id="GO:0009003">
    <property type="term" value="F:signal peptidase activity"/>
    <property type="evidence" value="ECO:0007669"/>
    <property type="project" value="UniProtKB-EC"/>
</dbReference>
<dbReference type="PANTHER" id="PTHR43390">
    <property type="entry name" value="SIGNAL PEPTIDASE I"/>
    <property type="match status" value="1"/>
</dbReference>
<dbReference type="InterPro" id="IPR000223">
    <property type="entry name" value="Pept_S26A_signal_pept_1"/>
</dbReference>
<dbReference type="RefSeq" id="WP_315728256.1">
    <property type="nucleotide sequence ID" value="NZ_JAVUPU010000012.1"/>
</dbReference>
<feature type="transmembrane region" description="Helical" evidence="6">
    <location>
        <begin position="27"/>
        <end position="48"/>
    </location>
</feature>
<organism evidence="8 9">
    <name type="scientific">Sphingosinicella rhizophila</name>
    <dbReference type="NCBI Taxonomy" id="3050082"/>
    <lineage>
        <taxon>Bacteria</taxon>
        <taxon>Pseudomonadati</taxon>
        <taxon>Pseudomonadota</taxon>
        <taxon>Alphaproteobacteria</taxon>
        <taxon>Sphingomonadales</taxon>
        <taxon>Sphingosinicellaceae</taxon>
        <taxon>Sphingosinicella</taxon>
    </lineage>
</organism>
<evidence type="ECO:0000259" key="7">
    <source>
        <dbReference type="Pfam" id="PF10502"/>
    </source>
</evidence>
<keyword evidence="6" id="KW-0472">Membrane</keyword>
<name>A0ABU3QBM0_9SPHN</name>
<evidence type="ECO:0000256" key="3">
    <source>
        <dbReference type="ARBA" id="ARBA00013208"/>
    </source>
</evidence>
<evidence type="ECO:0000256" key="6">
    <source>
        <dbReference type="RuleBase" id="RU362042"/>
    </source>
</evidence>
<dbReference type="InterPro" id="IPR019533">
    <property type="entry name" value="Peptidase_S26"/>
</dbReference>
<evidence type="ECO:0000313" key="9">
    <source>
        <dbReference type="Proteomes" id="UP001259572"/>
    </source>
</evidence>
<dbReference type="SUPFAM" id="SSF51306">
    <property type="entry name" value="LexA/Signal peptidase"/>
    <property type="match status" value="1"/>
</dbReference>
<evidence type="ECO:0000256" key="5">
    <source>
        <dbReference type="ARBA" id="ARBA00022801"/>
    </source>
</evidence>
<evidence type="ECO:0000256" key="2">
    <source>
        <dbReference type="ARBA" id="ARBA00009370"/>
    </source>
</evidence>
<keyword evidence="6" id="KW-0645">Protease</keyword>
<dbReference type="PANTHER" id="PTHR43390:SF1">
    <property type="entry name" value="CHLOROPLAST PROCESSING PEPTIDASE"/>
    <property type="match status" value="1"/>
</dbReference>
<accession>A0ABU3QBM0</accession>
<dbReference type="Proteomes" id="UP001259572">
    <property type="component" value="Unassembled WGS sequence"/>
</dbReference>
<feature type="domain" description="Peptidase S26" evidence="7">
    <location>
        <begin position="22"/>
        <end position="251"/>
    </location>
</feature>
<comment type="catalytic activity">
    <reaction evidence="1 6">
        <text>Cleavage of hydrophobic, N-terminal signal or leader sequences from secreted and periplasmic proteins.</text>
        <dbReference type="EC" id="3.4.21.89"/>
    </reaction>
</comment>
<dbReference type="Pfam" id="PF10502">
    <property type="entry name" value="Peptidase_S26"/>
    <property type="match status" value="1"/>
</dbReference>
<keyword evidence="6" id="KW-0812">Transmembrane</keyword>
<protein>
    <recommendedName>
        <fullName evidence="4 6">Signal peptidase I</fullName>
        <ecNumber evidence="3 6">3.4.21.89</ecNumber>
    </recommendedName>
</protein>
<dbReference type="InterPro" id="IPR019757">
    <property type="entry name" value="Pept_S26A_signal_pept_1_Lys-AS"/>
</dbReference>
<dbReference type="PROSITE" id="PS00761">
    <property type="entry name" value="SPASE_I_3"/>
    <property type="match status" value="1"/>
</dbReference>
<keyword evidence="9" id="KW-1185">Reference proteome</keyword>
<dbReference type="InterPro" id="IPR019758">
    <property type="entry name" value="Pept_S26A_signal_pept_1_CS"/>
</dbReference>
<evidence type="ECO:0000256" key="4">
    <source>
        <dbReference type="ARBA" id="ARBA00019232"/>
    </source>
</evidence>
<comment type="similarity">
    <text evidence="2 6">Belongs to the peptidase S26 family.</text>
</comment>
<dbReference type="Gene3D" id="2.10.109.10">
    <property type="entry name" value="Umud Fragment, subunit A"/>
    <property type="match status" value="1"/>
</dbReference>
<proteinExistence type="inferred from homology"/>
<dbReference type="EMBL" id="JAVUPU010000012">
    <property type="protein sequence ID" value="MDT9600781.1"/>
    <property type="molecule type" value="Genomic_DNA"/>
</dbReference>
<dbReference type="PRINTS" id="PR00727">
    <property type="entry name" value="LEADERPTASE"/>
</dbReference>
<dbReference type="InterPro" id="IPR036286">
    <property type="entry name" value="LexA/Signal_pep-like_sf"/>
</dbReference>
<keyword evidence="5 6" id="KW-0378">Hydrolase</keyword>
<dbReference type="EC" id="3.4.21.89" evidence="3 6"/>
<dbReference type="PROSITE" id="PS00760">
    <property type="entry name" value="SPASE_I_2"/>
    <property type="match status" value="1"/>
</dbReference>
<dbReference type="CDD" id="cd06530">
    <property type="entry name" value="S26_SPase_I"/>
    <property type="match status" value="1"/>
</dbReference>
<comment type="caution">
    <text evidence="8">The sequence shown here is derived from an EMBL/GenBank/DDBJ whole genome shotgun (WGS) entry which is preliminary data.</text>
</comment>